<name>A0A167M4N2_PHYB8</name>
<protein>
    <submittedName>
        <fullName evidence="1">Uncharacterized protein</fullName>
    </submittedName>
</protein>
<gene>
    <name evidence="1" type="ORF">PHYBLDRAFT_170439</name>
</gene>
<reference evidence="2" key="1">
    <citation type="submission" date="2015-06" db="EMBL/GenBank/DDBJ databases">
        <title>Expansion of signal transduction pathways in fungi by whole-genome duplication.</title>
        <authorList>
            <consortium name="DOE Joint Genome Institute"/>
            <person name="Corrochano L.M."/>
            <person name="Kuo A."/>
            <person name="Marcet-Houben M."/>
            <person name="Polaino S."/>
            <person name="Salamov A."/>
            <person name="Villalobos J.M."/>
            <person name="Alvarez M.I."/>
            <person name="Avalos J."/>
            <person name="Benito E.P."/>
            <person name="Benoit I."/>
            <person name="Burger G."/>
            <person name="Camino L.P."/>
            <person name="Canovas D."/>
            <person name="Cerda-Olmedo E."/>
            <person name="Cheng J.-F."/>
            <person name="Dominguez A."/>
            <person name="Elias M."/>
            <person name="Eslava A.P."/>
            <person name="Glaser F."/>
            <person name="Grimwood J."/>
            <person name="Gutierrez G."/>
            <person name="Heitman J."/>
            <person name="Henrissat B."/>
            <person name="Iturriaga E.A."/>
            <person name="Lang B.F."/>
            <person name="Lavin J.L."/>
            <person name="Lee S."/>
            <person name="Li W."/>
            <person name="Lindquist E."/>
            <person name="Lopez-Garcia S."/>
            <person name="Luque E.M."/>
            <person name="Marcos A.T."/>
            <person name="Martin J."/>
            <person name="McCluskey K."/>
            <person name="Medina H.R."/>
            <person name="Miralles-Duran A."/>
            <person name="Miyazaki A."/>
            <person name="Munoz-Torres E."/>
            <person name="Oguiza J.A."/>
            <person name="Ohm R."/>
            <person name="Olmedo M."/>
            <person name="Orejas M."/>
            <person name="Ortiz-Castellanos L."/>
            <person name="Pisabarro A.G."/>
            <person name="Rodriguez-Romero J."/>
            <person name="Ruiz-Herrera J."/>
            <person name="Ruiz-Vazquez R."/>
            <person name="Sanz C."/>
            <person name="Schackwitz W."/>
            <person name="Schmutz J."/>
            <person name="Shahriari M."/>
            <person name="Shelest E."/>
            <person name="Silva-Franco F."/>
            <person name="Soanes D."/>
            <person name="Syed K."/>
            <person name="Tagua V.G."/>
            <person name="Talbot N.J."/>
            <person name="Thon M."/>
            <person name="De vries R.P."/>
            <person name="Wiebenga A."/>
            <person name="Yadav J.S."/>
            <person name="Braun E.L."/>
            <person name="Baker S."/>
            <person name="Garre V."/>
            <person name="Horwitz B."/>
            <person name="Torres-Martinez S."/>
            <person name="Idnurm A."/>
            <person name="Herrera-Estrella A."/>
            <person name="Gabaldon T."/>
            <person name="Grigoriev I.V."/>
        </authorList>
    </citation>
    <scope>NUCLEOTIDE SEQUENCE [LARGE SCALE GENOMIC DNA]</scope>
    <source>
        <strain evidence="2">NRRL 1555(-)</strain>
    </source>
</reference>
<dbReference type="VEuPathDB" id="FungiDB:PHYBLDRAFT_170439"/>
<evidence type="ECO:0000313" key="2">
    <source>
        <dbReference type="Proteomes" id="UP000077315"/>
    </source>
</evidence>
<accession>A0A167M4N2</accession>
<dbReference type="InParanoid" id="A0A167M4N2"/>
<organism evidence="1 2">
    <name type="scientific">Phycomyces blakesleeanus (strain ATCC 8743b / DSM 1359 / FGSC 10004 / NBRC 33097 / NRRL 1555)</name>
    <dbReference type="NCBI Taxonomy" id="763407"/>
    <lineage>
        <taxon>Eukaryota</taxon>
        <taxon>Fungi</taxon>
        <taxon>Fungi incertae sedis</taxon>
        <taxon>Mucoromycota</taxon>
        <taxon>Mucoromycotina</taxon>
        <taxon>Mucoromycetes</taxon>
        <taxon>Mucorales</taxon>
        <taxon>Phycomycetaceae</taxon>
        <taxon>Phycomyces</taxon>
    </lineage>
</organism>
<dbReference type="Proteomes" id="UP000077315">
    <property type="component" value="Unassembled WGS sequence"/>
</dbReference>
<dbReference type="GeneID" id="28997254"/>
<dbReference type="EMBL" id="KV440985">
    <property type="protein sequence ID" value="OAD71784.1"/>
    <property type="molecule type" value="Genomic_DNA"/>
</dbReference>
<keyword evidence="2" id="KW-1185">Reference proteome</keyword>
<dbReference type="AlphaFoldDB" id="A0A167M4N2"/>
<evidence type="ECO:0000313" key="1">
    <source>
        <dbReference type="EMBL" id="OAD71784.1"/>
    </source>
</evidence>
<proteinExistence type="predicted"/>
<sequence length="175" mass="19630">MYNEILSLKAGQENFKLEMKTQMEELKLEITALKNQPETQNTLNQGISPSATIISGGNYIHKPVDNFRDITLRHIFKMISEDLGVEVTSHVKATLTLATKLICDDMAAYPLVIALSSNPSWGSIPAAVKKDMCVSHASIMKDSGIDFTRCLGNRASIERVALLWRDCHRRLQFHK</sequence>
<dbReference type="RefSeq" id="XP_018289824.1">
    <property type="nucleotide sequence ID" value="XM_018436348.1"/>
</dbReference>